<dbReference type="Gene3D" id="3.40.190.290">
    <property type="match status" value="1"/>
</dbReference>
<keyword evidence="3" id="KW-0238">DNA-binding</keyword>
<dbReference type="InterPro" id="IPR005119">
    <property type="entry name" value="LysR_subst-bd"/>
</dbReference>
<dbReference type="HOGENOM" id="CLU_063829_0_0_0"/>
<dbReference type="Gene3D" id="1.10.10.10">
    <property type="entry name" value="Winged helix-like DNA-binding domain superfamily/Winged helix DNA-binding domain"/>
    <property type="match status" value="1"/>
</dbReference>
<keyword evidence="7" id="KW-1185">Reference proteome</keyword>
<evidence type="ECO:0000256" key="1">
    <source>
        <dbReference type="ARBA" id="ARBA00009437"/>
    </source>
</evidence>
<comment type="similarity">
    <text evidence="1">Belongs to the LysR transcriptional regulatory family.</text>
</comment>
<dbReference type="KEGG" id="dap:Dacet_1025"/>
<accession>D4H6T5</accession>
<dbReference type="Pfam" id="PF00126">
    <property type="entry name" value="HTH_1"/>
    <property type="match status" value="1"/>
</dbReference>
<feature type="domain" description="HTH lysR-type" evidence="5">
    <location>
        <begin position="4"/>
        <end position="60"/>
    </location>
</feature>
<dbReference type="PROSITE" id="PS50931">
    <property type="entry name" value="HTH_LYSR"/>
    <property type="match status" value="1"/>
</dbReference>
<dbReference type="InParanoid" id="D4H6T5"/>
<evidence type="ECO:0000256" key="4">
    <source>
        <dbReference type="ARBA" id="ARBA00023163"/>
    </source>
</evidence>
<dbReference type="InterPro" id="IPR017685">
    <property type="entry name" value="ArgP"/>
</dbReference>
<dbReference type="PANTHER" id="PTHR30579:SF2">
    <property type="entry name" value="HTH-TYPE TRANSCRIPTIONAL REGULATOR ARGP"/>
    <property type="match status" value="1"/>
</dbReference>
<evidence type="ECO:0000259" key="5">
    <source>
        <dbReference type="PROSITE" id="PS50931"/>
    </source>
</evidence>
<evidence type="ECO:0000313" key="6">
    <source>
        <dbReference type="EMBL" id="ADD67801.1"/>
    </source>
</evidence>
<dbReference type="GO" id="GO:0003677">
    <property type="term" value="F:DNA binding"/>
    <property type="evidence" value="ECO:0007669"/>
    <property type="project" value="UniProtKB-KW"/>
</dbReference>
<dbReference type="NCBIfam" id="NF009888">
    <property type="entry name" value="PRK13348.1"/>
    <property type="match status" value="1"/>
</dbReference>
<dbReference type="NCBIfam" id="TIGR03298">
    <property type="entry name" value="argP"/>
    <property type="match status" value="1"/>
</dbReference>
<dbReference type="GO" id="GO:0003700">
    <property type="term" value="F:DNA-binding transcription factor activity"/>
    <property type="evidence" value="ECO:0007669"/>
    <property type="project" value="InterPro"/>
</dbReference>
<dbReference type="PaxDb" id="522772-Dacet_1025"/>
<dbReference type="FunCoup" id="D4H6T5">
    <property type="interactions" value="85"/>
</dbReference>
<dbReference type="OrthoDB" id="3252676at2"/>
<dbReference type="PANTHER" id="PTHR30579">
    <property type="entry name" value="TRANSCRIPTIONAL REGULATOR"/>
    <property type="match status" value="1"/>
</dbReference>
<keyword evidence="4" id="KW-0804">Transcription</keyword>
<dbReference type="InterPro" id="IPR000847">
    <property type="entry name" value="LysR_HTH_N"/>
</dbReference>
<dbReference type="InterPro" id="IPR036390">
    <property type="entry name" value="WH_DNA-bd_sf"/>
</dbReference>
<dbReference type="Pfam" id="PF03466">
    <property type="entry name" value="LysR_substrate"/>
    <property type="match status" value="1"/>
</dbReference>
<organism evidence="6 7">
    <name type="scientific">Denitrovibrio acetiphilus (strain DSM 12809 / NBRC 114555 / N2460)</name>
    <dbReference type="NCBI Taxonomy" id="522772"/>
    <lineage>
        <taxon>Bacteria</taxon>
        <taxon>Pseudomonadati</taxon>
        <taxon>Deferribacterota</taxon>
        <taxon>Deferribacteres</taxon>
        <taxon>Deferribacterales</taxon>
        <taxon>Geovibrionaceae</taxon>
        <taxon>Denitrovibrio</taxon>
    </lineage>
</organism>
<dbReference type="STRING" id="522772.Dacet_1025"/>
<keyword evidence="2" id="KW-0805">Transcription regulation</keyword>
<evidence type="ECO:0000256" key="2">
    <source>
        <dbReference type="ARBA" id="ARBA00023015"/>
    </source>
</evidence>
<dbReference type="PRINTS" id="PR00039">
    <property type="entry name" value="HTHLYSR"/>
</dbReference>
<proteinExistence type="inferred from homology"/>
<dbReference type="eggNOG" id="COG0583">
    <property type="taxonomic scope" value="Bacteria"/>
</dbReference>
<name>D4H6T5_DENA2</name>
<dbReference type="InterPro" id="IPR050176">
    <property type="entry name" value="LTTR"/>
</dbReference>
<evidence type="ECO:0000256" key="3">
    <source>
        <dbReference type="ARBA" id="ARBA00023125"/>
    </source>
</evidence>
<dbReference type="AlphaFoldDB" id="D4H6T5"/>
<evidence type="ECO:0000313" key="7">
    <source>
        <dbReference type="Proteomes" id="UP000002012"/>
    </source>
</evidence>
<reference evidence="6 7" key="1">
    <citation type="journal article" date="2010" name="Stand. Genomic Sci.">
        <title>Complete genome sequence of Denitrovibrio acetiphilus type strain (N2460).</title>
        <authorList>
            <person name="Kiss H."/>
            <person name="Lang E."/>
            <person name="Lapidus A."/>
            <person name="Copeland A."/>
            <person name="Nolan M."/>
            <person name="Glavina Del Rio T."/>
            <person name="Chen F."/>
            <person name="Lucas S."/>
            <person name="Tice H."/>
            <person name="Cheng J.F."/>
            <person name="Han C."/>
            <person name="Goodwin L."/>
            <person name="Pitluck S."/>
            <person name="Liolios K."/>
            <person name="Pati A."/>
            <person name="Ivanova N."/>
            <person name="Mavromatis K."/>
            <person name="Chen A."/>
            <person name="Palaniappan K."/>
            <person name="Land M."/>
            <person name="Hauser L."/>
            <person name="Chang Y.J."/>
            <person name="Jeffries C.D."/>
            <person name="Detter J.C."/>
            <person name="Brettin T."/>
            <person name="Spring S."/>
            <person name="Rohde M."/>
            <person name="Goker M."/>
            <person name="Woyke T."/>
            <person name="Bristow J."/>
            <person name="Eisen J.A."/>
            <person name="Markowitz V."/>
            <person name="Hugenholtz P."/>
            <person name="Kyrpides N.C."/>
            <person name="Klenk H.P."/>
        </authorList>
    </citation>
    <scope>NUCLEOTIDE SEQUENCE [LARGE SCALE GENOMIC DNA]</scope>
    <source>
        <strain evidence="7">DSM 12809 / NBRC 114555 / N2460</strain>
    </source>
</reference>
<dbReference type="NCBIfam" id="NF002964">
    <property type="entry name" value="PRK03635.1"/>
    <property type="match status" value="1"/>
</dbReference>
<gene>
    <name evidence="6" type="ordered locus">Dacet_1025</name>
</gene>
<dbReference type="SUPFAM" id="SSF46785">
    <property type="entry name" value="Winged helix' DNA-binding domain"/>
    <property type="match status" value="1"/>
</dbReference>
<sequence>MHMYDYKLLEAFTAVVENKGFERASLVLHLTQSAVSQRVRQLEEAVGQILLVRSNPPVPTDAGKNIISHFKKVELLEVELDNSLLHKEVSGFTTVSVSLNADSLCTWFLDAVEKAVKKNRILLKLYVDDQDETHRMMKDGEVSACISTRDKPFQSCSCSLIGTMSYKMFCSPEIYEKHFKNGFDINTLKEVPVIIYNEKDTLHKQMFTNAFKTQPSDFPYMHIPDVNKYKDAIANSFGIGMMTVMQCREFLDNGTLRDAFYPHTVQTPLYWHRWNITSLSLDALTNSILKKNMLI</sequence>
<protein>
    <submittedName>
        <fullName evidence="6">Transcriptional regulator, LysR family</fullName>
    </submittedName>
</protein>
<dbReference type="SUPFAM" id="SSF53850">
    <property type="entry name" value="Periplasmic binding protein-like II"/>
    <property type="match status" value="1"/>
</dbReference>
<dbReference type="Proteomes" id="UP000002012">
    <property type="component" value="Chromosome"/>
</dbReference>
<dbReference type="InterPro" id="IPR036388">
    <property type="entry name" value="WH-like_DNA-bd_sf"/>
</dbReference>
<dbReference type="EMBL" id="CP001968">
    <property type="protein sequence ID" value="ADD67801.1"/>
    <property type="molecule type" value="Genomic_DNA"/>
</dbReference>